<sequence length="319" mass="37497">MNDSDEKNQAPKAKKARATKQHEEPEYFEEKRNLQDLWKAAFPVGAEWKLFDALYEHNWDFKHLEESLEEGGMLYGKKVFVFANAEPQMVHYKDVDKVVPVPTVVAVESPFPPSDKIAIASIQRAAEEIFPMKQMKMDWVPFIPFGNRERQVDRIKFQIFILACTQRRSALRHVKEERARDFEYCLPYFCNPFKEDELEQSSEVQLIFPSEPPVHCEFDWKFDRLEEFVDNLIEGEEISAEQKDEFKDFVKEHARAAKKARKEATAARMKVIEEMSEDDRQAFESIKVYKFYPQPPPEISGLLKAPKINRYYGDAHQVF</sequence>
<dbReference type="Proteomes" id="UP000467841">
    <property type="component" value="Unassembled WGS sequence"/>
</dbReference>
<dbReference type="InterPro" id="IPR039313">
    <property type="entry name" value="HIT4"/>
</dbReference>
<feature type="region of interest" description="Disordered" evidence="1">
    <location>
        <begin position="1"/>
        <end position="28"/>
    </location>
</feature>
<proteinExistence type="predicted"/>
<dbReference type="Gene3D" id="6.10.250.2770">
    <property type="match status" value="1"/>
</dbReference>
<gene>
    <name evidence="2" type="ORF">MERR_LOCUS23240</name>
</gene>
<organism evidence="2 3">
    <name type="scientific">Microthlaspi erraticum</name>
    <dbReference type="NCBI Taxonomy" id="1685480"/>
    <lineage>
        <taxon>Eukaryota</taxon>
        <taxon>Viridiplantae</taxon>
        <taxon>Streptophyta</taxon>
        <taxon>Embryophyta</taxon>
        <taxon>Tracheophyta</taxon>
        <taxon>Spermatophyta</taxon>
        <taxon>Magnoliopsida</taxon>
        <taxon>eudicotyledons</taxon>
        <taxon>Gunneridae</taxon>
        <taxon>Pentapetalae</taxon>
        <taxon>rosids</taxon>
        <taxon>malvids</taxon>
        <taxon>Brassicales</taxon>
        <taxon>Brassicaceae</taxon>
        <taxon>Coluteocarpeae</taxon>
        <taxon>Microthlaspi</taxon>
    </lineage>
</organism>
<dbReference type="PANTHER" id="PTHR33704:SF1">
    <property type="entry name" value="PROTEIN HEAT INTOLERANT 4-RELATED"/>
    <property type="match status" value="1"/>
</dbReference>
<keyword evidence="3" id="KW-1185">Reference proteome</keyword>
<comment type="caution">
    <text evidence="2">The sequence shown here is derived from an EMBL/GenBank/DDBJ whole genome shotgun (WGS) entry which is preliminary data.</text>
</comment>
<dbReference type="EMBL" id="CACVBM020001163">
    <property type="protein sequence ID" value="CAA7036005.1"/>
    <property type="molecule type" value="Genomic_DNA"/>
</dbReference>
<dbReference type="AlphaFoldDB" id="A0A6D2JGI8"/>
<dbReference type="PANTHER" id="PTHR33704">
    <property type="entry name" value="PROTEIN HEAT INTOLERANT 4-RELATED"/>
    <property type="match status" value="1"/>
</dbReference>
<reference evidence="2" key="1">
    <citation type="submission" date="2020-01" db="EMBL/GenBank/DDBJ databases">
        <authorList>
            <person name="Mishra B."/>
        </authorList>
    </citation>
    <scope>NUCLEOTIDE SEQUENCE [LARGE SCALE GENOMIC DNA]</scope>
</reference>
<accession>A0A6D2JGI8</accession>
<evidence type="ECO:0000313" key="3">
    <source>
        <dbReference type="Proteomes" id="UP000467841"/>
    </source>
</evidence>
<protein>
    <submittedName>
        <fullName evidence="2">Uncharacterized protein</fullName>
    </submittedName>
</protein>
<evidence type="ECO:0000256" key="1">
    <source>
        <dbReference type="SAM" id="MobiDB-lite"/>
    </source>
</evidence>
<evidence type="ECO:0000313" key="2">
    <source>
        <dbReference type="EMBL" id="CAA7036005.1"/>
    </source>
</evidence>
<dbReference type="GO" id="GO:1900034">
    <property type="term" value="P:regulation of cellular response to heat"/>
    <property type="evidence" value="ECO:0007669"/>
    <property type="project" value="InterPro"/>
</dbReference>
<name>A0A6D2JGI8_9BRAS</name>
<dbReference type="OrthoDB" id="20554at2759"/>